<keyword evidence="2" id="KW-1185">Reference proteome</keyword>
<sequence length="80" mass="9562">QYSDTDTFIRPEWLSLLTDEFGLRYGVGRLYRVLTDLRITVDNYHQELTDVNMIHQRLQDVHELDRGMYRSCKPPIGMCR</sequence>
<proteinExistence type="predicted"/>
<feature type="non-terminal residue" evidence="1">
    <location>
        <position position="1"/>
    </location>
</feature>
<evidence type="ECO:0000313" key="1">
    <source>
        <dbReference type="EMBL" id="KNC72750.1"/>
    </source>
</evidence>
<dbReference type="OrthoDB" id="10071880at2759"/>
<dbReference type="Proteomes" id="UP000054560">
    <property type="component" value="Unassembled WGS sequence"/>
</dbReference>
<name>A0A0L0F7Q5_9EUKA</name>
<dbReference type="RefSeq" id="XP_014146652.1">
    <property type="nucleotide sequence ID" value="XM_014291177.1"/>
</dbReference>
<dbReference type="EMBL" id="KQ246559">
    <property type="protein sequence ID" value="KNC72750.1"/>
    <property type="molecule type" value="Genomic_DNA"/>
</dbReference>
<dbReference type="AlphaFoldDB" id="A0A0L0F7Q5"/>
<protein>
    <submittedName>
        <fullName evidence="1">Uncharacterized protein</fullName>
    </submittedName>
</protein>
<accession>A0A0L0F7Q5</accession>
<reference evidence="1 2" key="1">
    <citation type="submission" date="2011-02" db="EMBL/GenBank/DDBJ databases">
        <title>The Genome Sequence of Sphaeroforma arctica JP610.</title>
        <authorList>
            <consortium name="The Broad Institute Genome Sequencing Platform"/>
            <person name="Russ C."/>
            <person name="Cuomo C."/>
            <person name="Young S.K."/>
            <person name="Zeng Q."/>
            <person name="Gargeya S."/>
            <person name="Alvarado L."/>
            <person name="Berlin A."/>
            <person name="Chapman S.B."/>
            <person name="Chen Z."/>
            <person name="Freedman E."/>
            <person name="Gellesch M."/>
            <person name="Goldberg J."/>
            <person name="Griggs A."/>
            <person name="Gujja S."/>
            <person name="Heilman E."/>
            <person name="Heiman D."/>
            <person name="Howarth C."/>
            <person name="Mehta T."/>
            <person name="Neiman D."/>
            <person name="Pearson M."/>
            <person name="Roberts A."/>
            <person name="Saif S."/>
            <person name="Shea T."/>
            <person name="Shenoy N."/>
            <person name="Sisk P."/>
            <person name="Stolte C."/>
            <person name="Sykes S."/>
            <person name="White J."/>
            <person name="Yandava C."/>
            <person name="Burger G."/>
            <person name="Gray M.W."/>
            <person name="Holland P.W.H."/>
            <person name="King N."/>
            <person name="Lang F.B.F."/>
            <person name="Roger A.J."/>
            <person name="Ruiz-Trillo I."/>
            <person name="Haas B."/>
            <person name="Nusbaum C."/>
            <person name="Birren B."/>
        </authorList>
    </citation>
    <scope>NUCLEOTIDE SEQUENCE [LARGE SCALE GENOMIC DNA]</scope>
    <source>
        <strain evidence="1 2">JP610</strain>
    </source>
</reference>
<dbReference type="GeneID" id="25915194"/>
<feature type="non-terminal residue" evidence="1">
    <location>
        <position position="80"/>
    </location>
</feature>
<organism evidence="1 2">
    <name type="scientific">Sphaeroforma arctica JP610</name>
    <dbReference type="NCBI Taxonomy" id="667725"/>
    <lineage>
        <taxon>Eukaryota</taxon>
        <taxon>Ichthyosporea</taxon>
        <taxon>Ichthyophonida</taxon>
        <taxon>Sphaeroforma</taxon>
    </lineage>
</organism>
<evidence type="ECO:0000313" key="2">
    <source>
        <dbReference type="Proteomes" id="UP000054560"/>
    </source>
</evidence>
<gene>
    <name evidence="1" type="ORF">SARC_14690</name>
</gene>